<comment type="caution">
    <text evidence="1">The sequence shown here is derived from an EMBL/GenBank/DDBJ whole genome shotgun (WGS) entry which is preliminary data.</text>
</comment>
<reference evidence="1" key="1">
    <citation type="submission" date="2021-03" db="EMBL/GenBank/DDBJ databases">
        <title>Draft genome sequence of rust myrtle Austropuccinia psidii MF-1, a brazilian biotype.</title>
        <authorList>
            <person name="Quecine M.C."/>
            <person name="Pachon D.M.R."/>
            <person name="Bonatelli M.L."/>
            <person name="Correr F.H."/>
            <person name="Franceschini L.M."/>
            <person name="Leite T.F."/>
            <person name="Margarido G.R.A."/>
            <person name="Almeida C.A."/>
            <person name="Ferrarezi J.A."/>
            <person name="Labate C.A."/>
        </authorList>
    </citation>
    <scope>NUCLEOTIDE SEQUENCE</scope>
    <source>
        <strain evidence="1">MF-1</strain>
    </source>
</reference>
<organism evidence="1 2">
    <name type="scientific">Austropuccinia psidii MF-1</name>
    <dbReference type="NCBI Taxonomy" id="1389203"/>
    <lineage>
        <taxon>Eukaryota</taxon>
        <taxon>Fungi</taxon>
        <taxon>Dikarya</taxon>
        <taxon>Basidiomycota</taxon>
        <taxon>Pucciniomycotina</taxon>
        <taxon>Pucciniomycetes</taxon>
        <taxon>Pucciniales</taxon>
        <taxon>Sphaerophragmiaceae</taxon>
        <taxon>Austropuccinia</taxon>
    </lineage>
</organism>
<evidence type="ECO:0000313" key="2">
    <source>
        <dbReference type="Proteomes" id="UP000765509"/>
    </source>
</evidence>
<name>A0A9Q3JKZ4_9BASI</name>
<dbReference type="Proteomes" id="UP000765509">
    <property type="component" value="Unassembled WGS sequence"/>
</dbReference>
<sequence>MEEFNRYFNTNDYEVPRANRRNQPATVSEWLHILDLIELAAHNSMCRLDYFSFSFETIEREHRRAVDYMFDLGTFAERLEILDHRPRDEPWLRTRFAGAMMRLAHNICAMNALFDDARDRVRQR</sequence>
<dbReference type="EMBL" id="AVOT02075175">
    <property type="protein sequence ID" value="MBW0564016.1"/>
    <property type="molecule type" value="Genomic_DNA"/>
</dbReference>
<gene>
    <name evidence="1" type="ORF">O181_103731</name>
</gene>
<evidence type="ECO:0000313" key="1">
    <source>
        <dbReference type="EMBL" id="MBW0564016.1"/>
    </source>
</evidence>
<proteinExistence type="predicted"/>
<keyword evidence="2" id="KW-1185">Reference proteome</keyword>
<accession>A0A9Q3JKZ4</accession>
<dbReference type="AlphaFoldDB" id="A0A9Q3JKZ4"/>
<protein>
    <submittedName>
        <fullName evidence="1">Uncharacterized protein</fullName>
    </submittedName>
</protein>